<evidence type="ECO:0000313" key="2">
    <source>
        <dbReference type="EMBL" id="WKN39831.1"/>
    </source>
</evidence>
<accession>A0AA49PZM0</accession>
<organism evidence="2">
    <name type="scientific">Roseihalotalea indica</name>
    <dbReference type="NCBI Taxonomy" id="2867963"/>
    <lineage>
        <taxon>Bacteria</taxon>
        <taxon>Pseudomonadati</taxon>
        <taxon>Bacteroidota</taxon>
        <taxon>Cytophagia</taxon>
        <taxon>Cytophagales</taxon>
        <taxon>Catalimonadaceae</taxon>
        <taxon>Roseihalotalea</taxon>
    </lineage>
</organism>
<dbReference type="CDD" id="cd04182">
    <property type="entry name" value="GT_2_like_f"/>
    <property type="match status" value="1"/>
</dbReference>
<dbReference type="Gene3D" id="3.90.550.10">
    <property type="entry name" value="Spore Coat Polysaccharide Biosynthesis Protein SpsA, Chain A"/>
    <property type="match status" value="1"/>
</dbReference>
<dbReference type="PANTHER" id="PTHR43777">
    <property type="entry name" value="MOLYBDENUM COFACTOR CYTIDYLYLTRANSFERASE"/>
    <property type="match status" value="1"/>
</dbReference>
<dbReference type="Pfam" id="PF12804">
    <property type="entry name" value="NTP_transf_3"/>
    <property type="match status" value="1"/>
</dbReference>
<dbReference type="InterPro" id="IPR029044">
    <property type="entry name" value="Nucleotide-diphossugar_trans"/>
</dbReference>
<sequence length="197" mass="21576">MIVTVILAAGEARRMGQPKQLMQLQGQSLVQRAVQTAKSVSHEVVVVTGSYADAVQEDLRKTSVSLIHNPEWASGMGSSIRTGVQQVVVKNLVPEAIIIMLCDQPLVSEKLLRQLIQMHYDTGKNLVASSYQNTVGVPALFGQALFPNLLTLDSKGGAKQIIHQHKEYMATVDFPGGAYDVDTPEDFERIKHQLTPN</sequence>
<dbReference type="InterPro" id="IPR025877">
    <property type="entry name" value="MobA-like_NTP_Trfase"/>
</dbReference>
<reference evidence="2" key="1">
    <citation type="journal article" date="2023" name="Comput. Struct. Biotechnol. J.">
        <title>Discovery of a novel marine Bacteroidetes with a rich repertoire of carbohydrate-active enzymes.</title>
        <authorList>
            <person name="Chen B."/>
            <person name="Liu G."/>
            <person name="Chen Q."/>
            <person name="Wang H."/>
            <person name="Liu L."/>
            <person name="Tang K."/>
        </authorList>
    </citation>
    <scope>NUCLEOTIDE SEQUENCE</scope>
    <source>
        <strain evidence="2">TK19036</strain>
    </source>
</reference>
<feature type="domain" description="MobA-like NTP transferase" evidence="1">
    <location>
        <begin position="5"/>
        <end position="166"/>
    </location>
</feature>
<evidence type="ECO:0000259" key="1">
    <source>
        <dbReference type="Pfam" id="PF12804"/>
    </source>
</evidence>
<proteinExistence type="predicted"/>
<protein>
    <submittedName>
        <fullName evidence="2">Nucleotidyltransferase family protein</fullName>
    </submittedName>
</protein>
<dbReference type="GO" id="GO:0016779">
    <property type="term" value="F:nucleotidyltransferase activity"/>
    <property type="evidence" value="ECO:0007669"/>
    <property type="project" value="UniProtKB-ARBA"/>
</dbReference>
<gene>
    <name evidence="2" type="ORF">K4G66_14135</name>
</gene>
<dbReference type="SUPFAM" id="SSF53448">
    <property type="entry name" value="Nucleotide-diphospho-sugar transferases"/>
    <property type="match status" value="1"/>
</dbReference>
<dbReference type="PANTHER" id="PTHR43777:SF1">
    <property type="entry name" value="MOLYBDENUM COFACTOR CYTIDYLYLTRANSFERASE"/>
    <property type="match status" value="1"/>
</dbReference>
<dbReference type="EMBL" id="CP120682">
    <property type="protein sequence ID" value="WKN39831.1"/>
    <property type="molecule type" value="Genomic_DNA"/>
</dbReference>
<reference evidence="2" key="2">
    <citation type="journal article" date="2024" name="Antonie Van Leeuwenhoek">
        <title>Roseihalotalea indica gen. nov., sp. nov., a halophilic Bacteroidetes from mesopelagic Southwest Indian Ocean with higher carbohydrate metabolic potential.</title>
        <authorList>
            <person name="Chen B."/>
            <person name="Zhang M."/>
            <person name="Lin D."/>
            <person name="Ye J."/>
            <person name="Tang K."/>
        </authorList>
    </citation>
    <scope>NUCLEOTIDE SEQUENCE</scope>
    <source>
        <strain evidence="2">TK19036</strain>
    </source>
</reference>
<name>A0AA49PZM0_9BACT</name>
<dbReference type="AlphaFoldDB" id="A0AA49PZM0"/>